<evidence type="ECO:0008006" key="4">
    <source>
        <dbReference type="Google" id="ProtNLM"/>
    </source>
</evidence>
<feature type="transmembrane region" description="Helical" evidence="1">
    <location>
        <begin position="97"/>
        <end position="115"/>
    </location>
</feature>
<name>A0A4Q8AK24_9MICO</name>
<sequence>MDAVPIDAVPVDYVVNGLPLHALIVHVVVVLVPVVAVTVLLAACWPAARRWLGIIPPLGALALLGLVPLTTLAGQWLQARVGEAPLIQAHAALGVTLYPWVIALTAVAVLQWLWYRLLAPRTAPTARVLRRVVGAVLIVAALIVATGSIVTVVRIGESGSRAIWDGTFSDEPLRG</sequence>
<dbReference type="RefSeq" id="WP_242616260.1">
    <property type="nucleotide sequence ID" value="NZ_SHLC01000001.1"/>
</dbReference>
<accession>A0A4Q8AK24</accession>
<gene>
    <name evidence="2" type="ORF">EV379_1161</name>
</gene>
<protein>
    <recommendedName>
        <fullName evidence="4">DUF2231 domain-containing protein</fullName>
    </recommendedName>
</protein>
<dbReference type="EMBL" id="SHLC01000001">
    <property type="protein sequence ID" value="RZU64850.1"/>
    <property type="molecule type" value="Genomic_DNA"/>
</dbReference>
<proteinExistence type="predicted"/>
<keyword evidence="1" id="KW-1133">Transmembrane helix</keyword>
<feature type="transmembrane region" description="Helical" evidence="1">
    <location>
        <begin position="57"/>
        <end position="77"/>
    </location>
</feature>
<feature type="transmembrane region" description="Helical" evidence="1">
    <location>
        <begin position="135"/>
        <end position="155"/>
    </location>
</feature>
<evidence type="ECO:0000256" key="1">
    <source>
        <dbReference type="SAM" id="Phobius"/>
    </source>
</evidence>
<comment type="caution">
    <text evidence="2">The sequence shown here is derived from an EMBL/GenBank/DDBJ whole genome shotgun (WGS) entry which is preliminary data.</text>
</comment>
<keyword evidence="1" id="KW-0472">Membrane</keyword>
<organism evidence="2 3">
    <name type="scientific">Microterricola gilva</name>
    <dbReference type="NCBI Taxonomy" id="393267"/>
    <lineage>
        <taxon>Bacteria</taxon>
        <taxon>Bacillati</taxon>
        <taxon>Actinomycetota</taxon>
        <taxon>Actinomycetes</taxon>
        <taxon>Micrococcales</taxon>
        <taxon>Microbacteriaceae</taxon>
        <taxon>Microterricola</taxon>
    </lineage>
</organism>
<evidence type="ECO:0000313" key="3">
    <source>
        <dbReference type="Proteomes" id="UP000291483"/>
    </source>
</evidence>
<dbReference type="AlphaFoldDB" id="A0A4Q8AK24"/>
<reference evidence="2 3" key="1">
    <citation type="submission" date="2019-02" db="EMBL/GenBank/DDBJ databases">
        <title>Sequencing the genomes of 1000 actinobacteria strains.</title>
        <authorList>
            <person name="Klenk H.-P."/>
        </authorList>
    </citation>
    <scope>NUCLEOTIDE SEQUENCE [LARGE SCALE GENOMIC DNA]</scope>
    <source>
        <strain evidence="2 3">DSM 18319</strain>
    </source>
</reference>
<feature type="transmembrane region" description="Helical" evidence="1">
    <location>
        <begin position="20"/>
        <end position="45"/>
    </location>
</feature>
<dbReference type="Proteomes" id="UP000291483">
    <property type="component" value="Unassembled WGS sequence"/>
</dbReference>
<keyword evidence="3" id="KW-1185">Reference proteome</keyword>
<evidence type="ECO:0000313" key="2">
    <source>
        <dbReference type="EMBL" id="RZU64850.1"/>
    </source>
</evidence>
<keyword evidence="1" id="KW-0812">Transmembrane</keyword>